<keyword evidence="3" id="KW-1185">Reference proteome</keyword>
<dbReference type="Gene3D" id="3.40.50.720">
    <property type="entry name" value="NAD(P)-binding Rossmann-like Domain"/>
    <property type="match status" value="1"/>
</dbReference>
<dbReference type="CDD" id="cd05344">
    <property type="entry name" value="BKR_like_SDR_like"/>
    <property type="match status" value="1"/>
</dbReference>
<dbReference type="InterPro" id="IPR036291">
    <property type="entry name" value="NAD(P)-bd_dom_sf"/>
</dbReference>
<sequence>MDTGLAGRTAIVPGSSSGIGLAIATMLAAEGANVVMAARRGDLLRRHAAQLPSALAVELDLTEPDGPSRLADAAIGWFGGVDVCVLNGGGPPPMTAAEISDTELLRAMETQLLAHQRLIAAVLPGMRERRWGRIVGVGSSFVQEPAPRMVGSNAGRAALASYLKTLAAEVAPEGVTVNLALPGRIDTDRLVALDHATAERTGRSPEQVRAESIARIPTGRFGTPEEFAAVVTFLASEPASYVTGSQIRCDGGVLRSL</sequence>
<dbReference type="PANTHER" id="PTHR42879:SF6">
    <property type="entry name" value="NADPH-DEPENDENT REDUCTASE BACG"/>
    <property type="match status" value="1"/>
</dbReference>
<dbReference type="PRINTS" id="PR00081">
    <property type="entry name" value="GDHRDH"/>
</dbReference>
<dbReference type="InterPro" id="IPR050259">
    <property type="entry name" value="SDR"/>
</dbReference>
<dbReference type="PANTHER" id="PTHR42879">
    <property type="entry name" value="3-OXOACYL-(ACYL-CARRIER-PROTEIN) REDUCTASE"/>
    <property type="match status" value="1"/>
</dbReference>
<accession>A0ABP7G1Y3</accession>
<protein>
    <submittedName>
        <fullName evidence="2">SDR family oxidoreductase</fullName>
    </submittedName>
</protein>
<dbReference type="SUPFAM" id="SSF51735">
    <property type="entry name" value="NAD(P)-binding Rossmann-fold domains"/>
    <property type="match status" value="1"/>
</dbReference>
<name>A0ABP7G1Y3_9ACTN</name>
<reference evidence="3" key="1">
    <citation type="journal article" date="2019" name="Int. J. Syst. Evol. Microbiol.">
        <title>The Global Catalogue of Microorganisms (GCM) 10K type strain sequencing project: providing services to taxonomists for standard genome sequencing and annotation.</title>
        <authorList>
            <consortium name="The Broad Institute Genomics Platform"/>
            <consortium name="The Broad Institute Genome Sequencing Center for Infectious Disease"/>
            <person name="Wu L."/>
            <person name="Ma J."/>
        </authorList>
    </citation>
    <scope>NUCLEOTIDE SEQUENCE [LARGE SCALE GENOMIC DNA]</scope>
    <source>
        <strain evidence="3">JCM 17137</strain>
    </source>
</reference>
<dbReference type="RefSeq" id="WP_344972880.1">
    <property type="nucleotide sequence ID" value="NZ_BAABDD010000016.1"/>
</dbReference>
<gene>
    <name evidence="2" type="ORF">GCM10022402_33400</name>
</gene>
<dbReference type="Pfam" id="PF13561">
    <property type="entry name" value="adh_short_C2"/>
    <property type="match status" value="1"/>
</dbReference>
<dbReference type="EMBL" id="BAABDD010000016">
    <property type="protein sequence ID" value="GAA3751649.1"/>
    <property type="molecule type" value="Genomic_DNA"/>
</dbReference>
<dbReference type="Proteomes" id="UP001500908">
    <property type="component" value="Unassembled WGS sequence"/>
</dbReference>
<evidence type="ECO:0000256" key="1">
    <source>
        <dbReference type="ARBA" id="ARBA00006484"/>
    </source>
</evidence>
<proteinExistence type="inferred from homology"/>
<evidence type="ECO:0000313" key="2">
    <source>
        <dbReference type="EMBL" id="GAA3751649.1"/>
    </source>
</evidence>
<dbReference type="InterPro" id="IPR002347">
    <property type="entry name" value="SDR_fam"/>
</dbReference>
<comment type="similarity">
    <text evidence="1">Belongs to the short-chain dehydrogenases/reductases (SDR) family.</text>
</comment>
<comment type="caution">
    <text evidence="2">The sequence shown here is derived from an EMBL/GenBank/DDBJ whole genome shotgun (WGS) entry which is preliminary data.</text>
</comment>
<organism evidence="2 3">
    <name type="scientific">Salinactinospora qingdaonensis</name>
    <dbReference type="NCBI Taxonomy" id="702744"/>
    <lineage>
        <taxon>Bacteria</taxon>
        <taxon>Bacillati</taxon>
        <taxon>Actinomycetota</taxon>
        <taxon>Actinomycetes</taxon>
        <taxon>Streptosporangiales</taxon>
        <taxon>Nocardiopsidaceae</taxon>
        <taxon>Salinactinospora</taxon>
    </lineage>
</organism>
<evidence type="ECO:0000313" key="3">
    <source>
        <dbReference type="Proteomes" id="UP001500908"/>
    </source>
</evidence>